<evidence type="ECO:0000313" key="10">
    <source>
        <dbReference type="Proteomes" id="UP000682892"/>
    </source>
</evidence>
<sequence length="435" mass="50970">MIFLHITDDDLTIHRVSAANSAHVRQFDETSSLEHIFDDRPDWYGYNVNIWTIVTKLPFTGIINGVLGGVDVEACKAIFTYANMSYHIIIGQLPRDYLLFRRSLEQLLRNGSIHLVISRVGFNNPYGEILVLRDTDGSCLLIPKSQTRNFIYHIVHPFEFNTWLLIAAVILLDVILGSFFPIAFPHNLVMILLFKDSTPDHEQTRWTRFYCFACTVLLFLLSKAYLSKAVIYMTLTRYTPDMNSIAEFISSDIPLLIQSGIASFLNDSDLMNQLLSKTIEDPNFYFHLDSNQYAYFVLCSFGQQLIDRQVMDSYLRHGRDGKRMFYLLNERVEWKFSQMVLQYRFMYYARFKEALSWLDEAGLWDKWLNDVQKKYDQQLQYELRDEGDILFLEDLVAIWYVVAAGWTVSGVTFLVEMIWNLLKRCSDRRGHRKAW</sequence>
<dbReference type="InterPro" id="IPR052192">
    <property type="entry name" value="Insect_Ionotropic_Sensory_Rcpt"/>
</dbReference>
<dbReference type="AlphaFoldDB" id="Q16R09"/>
<feature type="transmembrane region" description="Helical" evidence="8">
    <location>
        <begin position="163"/>
        <end position="194"/>
    </location>
</feature>
<evidence type="ECO:0000256" key="2">
    <source>
        <dbReference type="ARBA" id="ARBA00022475"/>
    </source>
</evidence>
<evidence type="ECO:0000256" key="1">
    <source>
        <dbReference type="ARBA" id="ARBA00004651"/>
    </source>
</evidence>
<keyword evidence="3 8" id="KW-0812">Transmembrane</keyword>
<keyword evidence="4 8" id="KW-1133">Transmembrane helix</keyword>
<evidence type="ECO:0000256" key="8">
    <source>
        <dbReference type="SAM" id="Phobius"/>
    </source>
</evidence>
<evidence type="ECO:0000256" key="7">
    <source>
        <dbReference type="ARBA" id="ARBA00023180"/>
    </source>
</evidence>
<organism evidence="9 10">
    <name type="scientific">Aedes aegypti</name>
    <name type="common">Yellowfever mosquito</name>
    <name type="synonym">Culex aegypti</name>
    <dbReference type="NCBI Taxonomy" id="7159"/>
    <lineage>
        <taxon>Eukaryota</taxon>
        <taxon>Metazoa</taxon>
        <taxon>Ecdysozoa</taxon>
        <taxon>Arthropoda</taxon>
        <taxon>Hexapoda</taxon>
        <taxon>Insecta</taxon>
        <taxon>Pterygota</taxon>
        <taxon>Neoptera</taxon>
        <taxon>Endopterygota</taxon>
        <taxon>Diptera</taxon>
        <taxon>Nematocera</taxon>
        <taxon>Culicoidea</taxon>
        <taxon>Culicidae</taxon>
        <taxon>Culicinae</taxon>
        <taxon>Aedini</taxon>
        <taxon>Aedes</taxon>
        <taxon>Stegomyia</taxon>
    </lineage>
</organism>
<evidence type="ECO:0000256" key="3">
    <source>
        <dbReference type="ARBA" id="ARBA00022692"/>
    </source>
</evidence>
<dbReference type="EMBL" id="CH477727">
    <property type="protein sequence ID" value="EAT36809.1"/>
    <property type="molecule type" value="Genomic_DNA"/>
</dbReference>
<keyword evidence="7" id="KW-0325">Glycoprotein</keyword>
<evidence type="ECO:0000256" key="5">
    <source>
        <dbReference type="ARBA" id="ARBA00023136"/>
    </source>
</evidence>
<dbReference type="PhylomeDB" id="Q16R09"/>
<evidence type="ECO:0000313" key="9">
    <source>
        <dbReference type="EMBL" id="EAT36809.1"/>
    </source>
</evidence>
<evidence type="ECO:0000256" key="4">
    <source>
        <dbReference type="ARBA" id="ARBA00022989"/>
    </source>
</evidence>
<name>Q16R09_AEDAE</name>
<dbReference type="GO" id="GO:0005886">
    <property type="term" value="C:plasma membrane"/>
    <property type="evidence" value="ECO:0007669"/>
    <property type="project" value="UniProtKB-SubCell"/>
</dbReference>
<dbReference type="eggNOG" id="ENOG502T6T7">
    <property type="taxonomic scope" value="Eukaryota"/>
</dbReference>
<dbReference type="Proteomes" id="UP000682892">
    <property type="component" value="Unassembled WGS sequence"/>
</dbReference>
<evidence type="ECO:0000256" key="6">
    <source>
        <dbReference type="ARBA" id="ARBA00023170"/>
    </source>
</evidence>
<gene>
    <name evidence="9" type="ORF">AaeL_AAEL011122</name>
</gene>
<keyword evidence="5 8" id="KW-0472">Membrane</keyword>
<reference evidence="9" key="1">
    <citation type="submission" date="2005-10" db="EMBL/GenBank/DDBJ databases">
        <authorList>
            <person name="Loftus B.J."/>
            <person name="Nene V.M."/>
            <person name="Hannick L.I."/>
            <person name="Bidwell S."/>
            <person name="Haas B."/>
            <person name="Amedeo P."/>
            <person name="Orvis J."/>
            <person name="Wortman J.R."/>
            <person name="White O.R."/>
            <person name="Salzberg S."/>
            <person name="Shumway M."/>
            <person name="Koo H."/>
            <person name="Zhao Y."/>
            <person name="Holmes M."/>
            <person name="Miller J."/>
            <person name="Schatz M."/>
            <person name="Pop M."/>
            <person name="Pai G."/>
            <person name="Utterback T."/>
            <person name="Rogers Y.-H."/>
            <person name="Kravitz S."/>
            <person name="Fraser C.M."/>
        </authorList>
    </citation>
    <scope>NUCLEOTIDE SEQUENCE</scope>
    <source>
        <strain evidence="9">Liverpool</strain>
    </source>
</reference>
<accession>Q16R09</accession>
<reference evidence="9" key="2">
    <citation type="journal article" date="2007" name="Science">
        <title>Genome sequence of Aedes aegypti, a major arbovirus vector.</title>
        <authorList>
            <person name="Nene V."/>
            <person name="Wortman J.R."/>
            <person name="Lawson D."/>
            <person name="Haas B."/>
            <person name="Kodira C."/>
            <person name="Tu Z.J."/>
            <person name="Loftus B."/>
            <person name="Xi Z."/>
            <person name="Megy K."/>
            <person name="Grabherr M."/>
            <person name="Ren Q."/>
            <person name="Zdobnov E.M."/>
            <person name="Lobo N.F."/>
            <person name="Campbell K.S."/>
            <person name="Brown S.E."/>
            <person name="Bonaldo M.F."/>
            <person name="Zhu J."/>
            <person name="Sinkins S.P."/>
            <person name="Hogenkamp D.G."/>
            <person name="Amedeo P."/>
            <person name="Arensburger P."/>
            <person name="Atkinson P.W."/>
            <person name="Bidwell S."/>
            <person name="Biedler J."/>
            <person name="Birney E."/>
            <person name="Bruggner R.V."/>
            <person name="Costas J."/>
            <person name="Coy M.R."/>
            <person name="Crabtree J."/>
            <person name="Crawford M."/>
            <person name="Debruyn B."/>
            <person name="Decaprio D."/>
            <person name="Eiglmeier K."/>
            <person name="Eisenstadt E."/>
            <person name="El-Dorry H."/>
            <person name="Gelbart W.M."/>
            <person name="Gomes S.L."/>
            <person name="Hammond M."/>
            <person name="Hannick L.I."/>
            <person name="Hogan J.R."/>
            <person name="Holmes M.H."/>
            <person name="Jaffe D."/>
            <person name="Johnston J.S."/>
            <person name="Kennedy R.C."/>
            <person name="Koo H."/>
            <person name="Kravitz S."/>
            <person name="Kriventseva E.V."/>
            <person name="Kulp D."/>
            <person name="Labutti K."/>
            <person name="Lee E."/>
            <person name="Li S."/>
            <person name="Lovin D.D."/>
            <person name="Mao C."/>
            <person name="Mauceli E."/>
            <person name="Menck C.F."/>
            <person name="Miller J.R."/>
            <person name="Montgomery P."/>
            <person name="Mori A."/>
            <person name="Nascimento A.L."/>
            <person name="Naveira H.F."/>
            <person name="Nusbaum C."/>
            <person name="O'leary S."/>
            <person name="Orvis J."/>
            <person name="Pertea M."/>
            <person name="Quesneville H."/>
            <person name="Reidenbach K.R."/>
            <person name="Rogers Y.H."/>
            <person name="Roth C.W."/>
            <person name="Schneider J.R."/>
            <person name="Schatz M."/>
            <person name="Shumway M."/>
            <person name="Stanke M."/>
            <person name="Stinson E.O."/>
            <person name="Tubio J.M."/>
            <person name="Vanzee J.P."/>
            <person name="Verjovski-Almeida S."/>
            <person name="Werner D."/>
            <person name="White O."/>
            <person name="Wyder S."/>
            <person name="Zeng Q."/>
            <person name="Zhao Q."/>
            <person name="Zhao Y."/>
            <person name="Hill C.A."/>
            <person name="Raikhel A.S."/>
            <person name="Soares M.B."/>
            <person name="Knudson D.L."/>
            <person name="Lee N.H."/>
            <person name="Galagan J."/>
            <person name="Salzberg S.L."/>
            <person name="Paulsen I.T."/>
            <person name="Dimopoulos G."/>
            <person name="Collins F.H."/>
            <person name="Birren B."/>
            <person name="Fraser-Liggett C.M."/>
            <person name="Severson D.W."/>
        </authorList>
    </citation>
    <scope>NUCLEOTIDE SEQUENCE [LARGE SCALE GENOMIC DNA]</scope>
    <source>
        <strain evidence="9">Liverpool</strain>
    </source>
</reference>
<protein>
    <submittedName>
        <fullName evidence="9">AAEL011122-PA</fullName>
    </submittedName>
</protein>
<keyword evidence="2" id="KW-1003">Cell membrane</keyword>
<feature type="transmembrane region" description="Helical" evidence="8">
    <location>
        <begin position="206"/>
        <end position="226"/>
    </location>
</feature>
<dbReference type="PANTHER" id="PTHR42643">
    <property type="entry name" value="IONOTROPIC RECEPTOR 20A-RELATED"/>
    <property type="match status" value="1"/>
</dbReference>
<feature type="transmembrane region" description="Helical" evidence="8">
    <location>
        <begin position="397"/>
        <end position="422"/>
    </location>
</feature>
<dbReference type="PaxDb" id="7159-AAEL011122-PA"/>
<dbReference type="HOGENOM" id="CLU_469475_0_0_1"/>
<dbReference type="PANTHER" id="PTHR42643:SF41">
    <property type="entry name" value="IONOTROPIC RECEPTOR 20A-RELATED"/>
    <property type="match status" value="1"/>
</dbReference>
<keyword evidence="6" id="KW-0675">Receptor</keyword>
<reference evidence="9" key="3">
    <citation type="submission" date="2012-09" db="EMBL/GenBank/DDBJ databases">
        <authorList>
            <consortium name="VectorBase"/>
        </authorList>
    </citation>
    <scope>NUCLEOTIDE SEQUENCE</scope>
    <source>
        <strain evidence="9">Liverpool</strain>
    </source>
</reference>
<dbReference type="OMA" id="TRYTPDM"/>
<proteinExistence type="predicted"/>
<comment type="subcellular location">
    <subcellularLocation>
        <location evidence="1">Cell membrane</location>
        <topology evidence="1">Multi-pass membrane protein</topology>
    </subcellularLocation>
</comment>